<protein>
    <submittedName>
        <fullName evidence="9">Histidine kinase</fullName>
    </submittedName>
</protein>
<proteinExistence type="predicted"/>
<dbReference type="SUPFAM" id="SSF47384">
    <property type="entry name" value="Homodimeric domain of signal transducing histidine kinase"/>
    <property type="match status" value="1"/>
</dbReference>
<evidence type="ECO:0000256" key="2">
    <source>
        <dbReference type="ARBA" id="ARBA00022679"/>
    </source>
</evidence>
<dbReference type="InterPro" id="IPR036890">
    <property type="entry name" value="HATPase_C_sf"/>
</dbReference>
<accession>A0A1W1D3K4</accession>
<dbReference type="CDD" id="cd00082">
    <property type="entry name" value="HisKA"/>
    <property type="match status" value="1"/>
</dbReference>
<dbReference type="GO" id="GO:0000155">
    <property type="term" value="F:phosphorelay sensor kinase activity"/>
    <property type="evidence" value="ECO:0007669"/>
    <property type="project" value="InterPro"/>
</dbReference>
<sequence>MNKIFISKKVIYVFYIFVVMLFVYAFVVFTQFEHTKHSIREVLFDKNKEYIDNIAQNIVNNLQKEVTPLQSLKTKLQNDKKLRKKLEQNLELFVTKKYRYIYIVTKEKNKKRFLFLLDGAKEDKSDFLEEFIPLKMKKWLEVYQTKQPLFFQNKDTDGLWMTYLYPVMIQNKIEGILAIDFSLTEEKNIESILDVFIQSSKTFIFLSLLVLSIVLLLLFYEMKKTKIIKEQSAKIRQFNVTLQKRIEEEVEKNREKDRQILEQSRLAQLGEMLGMIAHQWRQPLSAISAASITLNMKAQMDMLEKQSTIEIADKIADLTQHLSKTIDDFRDFFKNTKEKKEITYHELINTTLEIVEASLKNKNIDVIIEEESQEVFQTYANELKQVLLNLIKNAEDILLEKKVEKPYIKIITQGNRLKVYDNGGGIPEDIIDKIFDPYFSTKSLNGTGLGLYMSKTIIEEHCQGKLSVKNEKDGAVFTIELPSREKDEKDNNR</sequence>
<dbReference type="PANTHER" id="PTHR43065">
    <property type="entry name" value="SENSOR HISTIDINE KINASE"/>
    <property type="match status" value="1"/>
</dbReference>
<dbReference type="AlphaFoldDB" id="A0A1W1D3K4"/>
<dbReference type="EMBL" id="FPHP01000018">
    <property type="protein sequence ID" value="SFV75090.1"/>
    <property type="molecule type" value="Genomic_DNA"/>
</dbReference>
<dbReference type="InterPro" id="IPR005467">
    <property type="entry name" value="His_kinase_dom"/>
</dbReference>
<dbReference type="SMART" id="SM00388">
    <property type="entry name" value="HisKA"/>
    <property type="match status" value="1"/>
</dbReference>
<dbReference type="Gene3D" id="1.10.287.130">
    <property type="match status" value="1"/>
</dbReference>
<feature type="transmembrane region" description="Helical" evidence="7">
    <location>
        <begin position="12"/>
        <end position="32"/>
    </location>
</feature>
<dbReference type="Gene3D" id="3.30.565.10">
    <property type="entry name" value="Histidine kinase-like ATPase, C-terminal domain"/>
    <property type="match status" value="1"/>
</dbReference>
<reference evidence="9" key="1">
    <citation type="submission" date="2016-10" db="EMBL/GenBank/DDBJ databases">
        <authorList>
            <person name="de Groot N.N."/>
        </authorList>
    </citation>
    <scope>NUCLEOTIDE SEQUENCE</scope>
</reference>
<keyword evidence="7" id="KW-1133">Transmembrane helix</keyword>
<dbReference type="InterPro" id="IPR003661">
    <property type="entry name" value="HisK_dim/P_dom"/>
</dbReference>
<keyword evidence="6" id="KW-0902">Two-component regulatory system</keyword>
<dbReference type="Pfam" id="PF00512">
    <property type="entry name" value="HisKA"/>
    <property type="match status" value="1"/>
</dbReference>
<keyword evidence="1" id="KW-0597">Phosphoprotein</keyword>
<dbReference type="InterPro" id="IPR004358">
    <property type="entry name" value="Sig_transdc_His_kin-like_C"/>
</dbReference>
<evidence type="ECO:0000256" key="3">
    <source>
        <dbReference type="ARBA" id="ARBA00022741"/>
    </source>
</evidence>
<keyword evidence="5" id="KW-0067">ATP-binding</keyword>
<evidence type="ECO:0000256" key="1">
    <source>
        <dbReference type="ARBA" id="ARBA00022553"/>
    </source>
</evidence>
<evidence type="ECO:0000256" key="4">
    <source>
        <dbReference type="ARBA" id="ARBA00022777"/>
    </source>
</evidence>
<dbReference type="InterPro" id="IPR003594">
    <property type="entry name" value="HATPase_dom"/>
</dbReference>
<organism evidence="9">
    <name type="scientific">hydrothermal vent metagenome</name>
    <dbReference type="NCBI Taxonomy" id="652676"/>
    <lineage>
        <taxon>unclassified sequences</taxon>
        <taxon>metagenomes</taxon>
        <taxon>ecological metagenomes</taxon>
    </lineage>
</organism>
<feature type="transmembrane region" description="Helical" evidence="7">
    <location>
        <begin position="202"/>
        <end position="220"/>
    </location>
</feature>
<dbReference type="PANTHER" id="PTHR43065:SF10">
    <property type="entry name" value="PEROXIDE STRESS-ACTIVATED HISTIDINE KINASE MAK3"/>
    <property type="match status" value="1"/>
</dbReference>
<dbReference type="PRINTS" id="PR00344">
    <property type="entry name" value="BCTRLSENSOR"/>
</dbReference>
<keyword evidence="7" id="KW-0812">Transmembrane</keyword>
<dbReference type="PROSITE" id="PS50109">
    <property type="entry name" value="HIS_KIN"/>
    <property type="match status" value="1"/>
</dbReference>
<evidence type="ECO:0000256" key="6">
    <source>
        <dbReference type="ARBA" id="ARBA00023012"/>
    </source>
</evidence>
<keyword evidence="7" id="KW-0472">Membrane</keyword>
<evidence type="ECO:0000313" key="9">
    <source>
        <dbReference type="EMBL" id="SFV75090.1"/>
    </source>
</evidence>
<gene>
    <name evidence="9" type="ORF">MNB_SM-3-1179</name>
</gene>
<evidence type="ECO:0000256" key="7">
    <source>
        <dbReference type="SAM" id="Phobius"/>
    </source>
</evidence>
<dbReference type="SMART" id="SM00387">
    <property type="entry name" value="HATPase_c"/>
    <property type="match status" value="1"/>
</dbReference>
<keyword evidence="4 9" id="KW-0418">Kinase</keyword>
<keyword evidence="3" id="KW-0547">Nucleotide-binding</keyword>
<name>A0A1W1D3K4_9ZZZZ</name>
<evidence type="ECO:0000256" key="5">
    <source>
        <dbReference type="ARBA" id="ARBA00022840"/>
    </source>
</evidence>
<dbReference type="InterPro" id="IPR036097">
    <property type="entry name" value="HisK_dim/P_sf"/>
</dbReference>
<feature type="domain" description="Histidine kinase" evidence="8">
    <location>
        <begin position="275"/>
        <end position="485"/>
    </location>
</feature>
<dbReference type="GO" id="GO:0005524">
    <property type="term" value="F:ATP binding"/>
    <property type="evidence" value="ECO:0007669"/>
    <property type="project" value="UniProtKB-KW"/>
</dbReference>
<evidence type="ECO:0000259" key="8">
    <source>
        <dbReference type="PROSITE" id="PS50109"/>
    </source>
</evidence>
<keyword evidence="2" id="KW-0808">Transferase</keyword>
<dbReference type="SUPFAM" id="SSF55874">
    <property type="entry name" value="ATPase domain of HSP90 chaperone/DNA topoisomerase II/histidine kinase"/>
    <property type="match status" value="1"/>
</dbReference>
<dbReference type="Pfam" id="PF02518">
    <property type="entry name" value="HATPase_c"/>
    <property type="match status" value="1"/>
</dbReference>